<evidence type="ECO:0000313" key="4">
    <source>
        <dbReference type="Proteomes" id="UP000813385"/>
    </source>
</evidence>
<organism evidence="3 4">
    <name type="scientific">Plectosphaerella cucumerina</name>
    <dbReference type="NCBI Taxonomy" id="40658"/>
    <lineage>
        <taxon>Eukaryota</taxon>
        <taxon>Fungi</taxon>
        <taxon>Dikarya</taxon>
        <taxon>Ascomycota</taxon>
        <taxon>Pezizomycotina</taxon>
        <taxon>Sordariomycetes</taxon>
        <taxon>Hypocreomycetidae</taxon>
        <taxon>Glomerellales</taxon>
        <taxon>Plectosphaerellaceae</taxon>
        <taxon>Plectosphaerella</taxon>
    </lineage>
</organism>
<dbReference type="AlphaFoldDB" id="A0A8K0TQ89"/>
<dbReference type="EMBL" id="JAGPXD010000002">
    <property type="protein sequence ID" value="KAH7367312.1"/>
    <property type="molecule type" value="Genomic_DNA"/>
</dbReference>
<evidence type="ECO:0000256" key="1">
    <source>
        <dbReference type="ARBA" id="ARBA00010954"/>
    </source>
</evidence>
<gene>
    <name evidence="3" type="ORF">B0T11DRAFT_52540</name>
</gene>
<dbReference type="Proteomes" id="UP000813385">
    <property type="component" value="Unassembled WGS sequence"/>
</dbReference>
<evidence type="ECO:0000313" key="3">
    <source>
        <dbReference type="EMBL" id="KAH7367312.1"/>
    </source>
</evidence>
<feature type="compositionally biased region" description="Low complexity" evidence="2">
    <location>
        <begin position="75"/>
        <end position="98"/>
    </location>
</feature>
<keyword evidence="4" id="KW-1185">Reference proteome</keyword>
<protein>
    <submittedName>
        <fullName evidence="3">SOK1 protein</fullName>
    </submittedName>
</protein>
<dbReference type="InterPro" id="IPR008862">
    <property type="entry name" value="Tcp11"/>
</dbReference>
<dbReference type="Pfam" id="PF05794">
    <property type="entry name" value="Tcp11"/>
    <property type="match status" value="1"/>
</dbReference>
<comment type="caution">
    <text evidence="3">The sequence shown here is derived from an EMBL/GenBank/DDBJ whole genome shotgun (WGS) entry which is preliminary data.</text>
</comment>
<dbReference type="PANTHER" id="PTHR12832">
    <property type="entry name" value="TESTIS-SPECIFIC PROTEIN PBS13 T-COMPLEX 11"/>
    <property type="match status" value="1"/>
</dbReference>
<accession>A0A8K0TQ89</accession>
<feature type="compositionally biased region" description="Polar residues" evidence="2">
    <location>
        <begin position="63"/>
        <end position="74"/>
    </location>
</feature>
<evidence type="ECO:0000256" key="2">
    <source>
        <dbReference type="SAM" id="MobiDB-lite"/>
    </source>
</evidence>
<dbReference type="OrthoDB" id="276323at2759"/>
<comment type="similarity">
    <text evidence="1">Belongs to the TCP11 family.</text>
</comment>
<dbReference type="GO" id="GO:0010737">
    <property type="term" value="P:protein kinase A signaling"/>
    <property type="evidence" value="ECO:0007669"/>
    <property type="project" value="TreeGrafter"/>
</dbReference>
<sequence>MASEQGAGHGVESNRRHMSTSAAENEPIQETETQTSDMTPAPAPQPESQYQQPKQGLPRHINKSPNPQDATTPLSTSVSMSGVTPSSSSTASATNTPTIREDRDYFGARQRQRVEPPVTKATLSELDVQNIVHNPRLRHDINFDPELHFRPNIDGSKGRRKGLKAERFWTALHEQLLLFVMNRDSFYELYGTDDDWCLPQLLFTVKDIIQTLVPARDRAYLEEGLNVPLLMQQFNKGIADLEKLAQWLSGVLKSHCAPMRDDWVDRMYARLSNGNRNNDMNELVQGMRNLLEVLEAMKLDVANHQIRCLRPVLIEDTVHFEQRFVTRKAVPQRKVDLDSSRRWYVDADERYSRTVSPAAAYSFGDMAVFFEALSRLILPSTADTAAPSTLVLHDQDRLAKLRSDALDAINLEVCMRLYEDLERVSRAVNSFYSNGFPTQSMEVEEESTISRTSSPFAFDFNTRPSSGSRPASLAISDSVTSSPRSSVVLQSHVTSNPDPAEAKTQSRNVYNSLVALVQTAAPVSRSESRWAAMAPSLALQIFRYTNAPQDMLPNFEAKLLEHVKNVQDPLFREVEEQFHNRLFAELQRRVRELKGLTGVDLFSVATGGRLNGQAKIIRDPEHRDASDAQSRDENGIKDMALRLAHMGILHWKVFADIAYVGDGSVLSRDMPAPGDVHP</sequence>
<reference evidence="3" key="1">
    <citation type="journal article" date="2021" name="Nat. Commun.">
        <title>Genetic determinants of endophytism in the Arabidopsis root mycobiome.</title>
        <authorList>
            <person name="Mesny F."/>
            <person name="Miyauchi S."/>
            <person name="Thiergart T."/>
            <person name="Pickel B."/>
            <person name="Atanasova L."/>
            <person name="Karlsson M."/>
            <person name="Huettel B."/>
            <person name="Barry K.W."/>
            <person name="Haridas S."/>
            <person name="Chen C."/>
            <person name="Bauer D."/>
            <person name="Andreopoulos W."/>
            <person name="Pangilinan J."/>
            <person name="LaButti K."/>
            <person name="Riley R."/>
            <person name="Lipzen A."/>
            <person name="Clum A."/>
            <person name="Drula E."/>
            <person name="Henrissat B."/>
            <person name="Kohler A."/>
            <person name="Grigoriev I.V."/>
            <person name="Martin F.M."/>
            <person name="Hacquard S."/>
        </authorList>
    </citation>
    <scope>NUCLEOTIDE SEQUENCE</scope>
    <source>
        <strain evidence="3">MPI-CAGE-AT-0016</strain>
    </source>
</reference>
<feature type="region of interest" description="Disordered" evidence="2">
    <location>
        <begin position="1"/>
        <end position="107"/>
    </location>
</feature>
<feature type="compositionally biased region" description="Polar residues" evidence="2">
    <location>
        <begin position="19"/>
        <end position="38"/>
    </location>
</feature>
<name>A0A8K0TQ89_9PEZI</name>
<dbReference type="PANTHER" id="PTHR12832:SF11">
    <property type="entry name" value="LD23868P"/>
    <property type="match status" value="1"/>
</dbReference>
<proteinExistence type="inferred from homology"/>